<keyword evidence="1" id="KW-0175">Coiled coil</keyword>
<dbReference type="EMBL" id="MNPL01007242">
    <property type="protein sequence ID" value="OQR74864.1"/>
    <property type="molecule type" value="Genomic_DNA"/>
</dbReference>
<evidence type="ECO:0000313" key="4">
    <source>
        <dbReference type="Proteomes" id="UP000192247"/>
    </source>
</evidence>
<dbReference type="Proteomes" id="UP000192247">
    <property type="component" value="Unassembled WGS sequence"/>
</dbReference>
<feature type="region of interest" description="Disordered" evidence="2">
    <location>
        <begin position="33"/>
        <end position="65"/>
    </location>
</feature>
<reference evidence="3 4" key="1">
    <citation type="journal article" date="2017" name="Gigascience">
        <title>Draft genome of the honey bee ectoparasitic mite, Tropilaelaps mercedesae, is shaped by the parasitic life history.</title>
        <authorList>
            <person name="Dong X."/>
            <person name="Armstrong S.D."/>
            <person name="Xia D."/>
            <person name="Makepeace B.L."/>
            <person name="Darby A.C."/>
            <person name="Kadowaki T."/>
        </authorList>
    </citation>
    <scope>NUCLEOTIDE SEQUENCE [LARGE SCALE GENOMIC DNA]</scope>
    <source>
        <strain evidence="3">Wuxi-XJTLU</strain>
    </source>
</reference>
<dbReference type="AlphaFoldDB" id="A0A1V9XMX5"/>
<evidence type="ECO:0000313" key="3">
    <source>
        <dbReference type="EMBL" id="OQR74864.1"/>
    </source>
</evidence>
<comment type="caution">
    <text evidence="3">The sequence shown here is derived from an EMBL/GenBank/DDBJ whole genome shotgun (WGS) entry which is preliminary data.</text>
</comment>
<feature type="non-terminal residue" evidence="3">
    <location>
        <position position="283"/>
    </location>
</feature>
<keyword evidence="4" id="KW-1185">Reference proteome</keyword>
<evidence type="ECO:0000256" key="1">
    <source>
        <dbReference type="SAM" id="Coils"/>
    </source>
</evidence>
<accession>A0A1V9XMX5</accession>
<feature type="coiled-coil region" evidence="1">
    <location>
        <begin position="210"/>
        <end position="251"/>
    </location>
</feature>
<sequence>MSVHRLVNSRAADAVSALRGACAELDRSLNSTRESSMLGGVGNQSNDDATSSPGAKRRRTENGDVLTDGETVRELKVKLAQCRTKILALEAQKEMQVPLLHRECIHKDQKILELTKEVEKIGREKLAATEQRTKMEQELTKERAVHQSKQQSHQREIQQLRMRVDDVEKSRESSVKEAEQMVWREKQRRLKEEEVAFQNERLLIEAKTGRDEAISKLHLAEQALRKEKDDLDHTQEENKRLAEEVSQLKKYIQDHEWASNLLENGRELSEKMKIMAEWDVELN</sequence>
<gene>
    <name evidence="3" type="ORF">BIW11_08796</name>
</gene>
<proteinExistence type="predicted"/>
<feature type="coiled-coil region" evidence="1">
    <location>
        <begin position="118"/>
        <end position="177"/>
    </location>
</feature>
<evidence type="ECO:0000256" key="2">
    <source>
        <dbReference type="SAM" id="MobiDB-lite"/>
    </source>
</evidence>
<organism evidence="3 4">
    <name type="scientific">Tropilaelaps mercedesae</name>
    <dbReference type="NCBI Taxonomy" id="418985"/>
    <lineage>
        <taxon>Eukaryota</taxon>
        <taxon>Metazoa</taxon>
        <taxon>Ecdysozoa</taxon>
        <taxon>Arthropoda</taxon>
        <taxon>Chelicerata</taxon>
        <taxon>Arachnida</taxon>
        <taxon>Acari</taxon>
        <taxon>Parasitiformes</taxon>
        <taxon>Mesostigmata</taxon>
        <taxon>Gamasina</taxon>
        <taxon>Dermanyssoidea</taxon>
        <taxon>Laelapidae</taxon>
        <taxon>Tropilaelaps</taxon>
    </lineage>
</organism>
<dbReference type="InParanoid" id="A0A1V9XMX5"/>
<protein>
    <submittedName>
        <fullName evidence="3">Mitotic spindle assembly checkpoint protein MAD1-like</fullName>
    </submittedName>
</protein>
<dbReference type="FunCoup" id="A0A1V9XMX5">
    <property type="interactions" value="32"/>
</dbReference>
<name>A0A1V9XMX5_9ACAR</name>
<feature type="compositionally biased region" description="Polar residues" evidence="2">
    <location>
        <begin position="43"/>
        <end position="53"/>
    </location>
</feature>